<sequence>MGSGKMMDGTLKDGFEWLLEQIYHNYEELQKRVNEALEKLKNRQAEERIRRQHHLAATVSSSTTSDEQINDAGTAAVPVAVGAAQHDEERKVENELINHSIIVPSQKAASTNQITNSKTENVGSKRKRYLRNTIHPKANLPPSSIDSARMKNPQIFVVKTLTPSTEVNALEAFRILPIDRKTCPYHPICAINSSTKDATKVSKTTSKD</sequence>
<dbReference type="STRING" id="1147741.A0A0R3S4K0"/>
<dbReference type="InterPro" id="IPR027417">
    <property type="entry name" value="P-loop_NTPase"/>
</dbReference>
<proteinExistence type="predicted"/>
<organism evidence="2 3">
    <name type="scientific">Elaeophora elaphi</name>
    <dbReference type="NCBI Taxonomy" id="1147741"/>
    <lineage>
        <taxon>Eukaryota</taxon>
        <taxon>Metazoa</taxon>
        <taxon>Ecdysozoa</taxon>
        <taxon>Nematoda</taxon>
        <taxon>Chromadorea</taxon>
        <taxon>Rhabditida</taxon>
        <taxon>Spirurina</taxon>
        <taxon>Spiruromorpha</taxon>
        <taxon>Filarioidea</taxon>
        <taxon>Onchocercidae</taxon>
        <taxon>Elaeophora</taxon>
    </lineage>
</organism>
<dbReference type="Proteomes" id="UP000050640">
    <property type="component" value="Unplaced"/>
</dbReference>
<evidence type="ECO:0000313" key="3">
    <source>
        <dbReference type="WBParaSite" id="EEL_0000971901-mRNA-1"/>
    </source>
</evidence>
<keyword evidence="1" id="KW-0175">Coiled coil</keyword>
<dbReference type="Gene3D" id="3.40.50.300">
    <property type="entry name" value="P-loop containing nucleotide triphosphate hydrolases"/>
    <property type="match status" value="1"/>
</dbReference>
<evidence type="ECO:0000313" key="2">
    <source>
        <dbReference type="Proteomes" id="UP000050640"/>
    </source>
</evidence>
<dbReference type="WBParaSite" id="EEL_0000971901-mRNA-1">
    <property type="protein sequence ID" value="EEL_0000971901-mRNA-1"/>
    <property type="gene ID" value="EEL_0000971901"/>
</dbReference>
<reference evidence="3" key="1">
    <citation type="submission" date="2017-02" db="UniProtKB">
        <authorList>
            <consortium name="WormBaseParasite"/>
        </authorList>
    </citation>
    <scope>IDENTIFICATION</scope>
</reference>
<feature type="coiled-coil region" evidence="1">
    <location>
        <begin position="19"/>
        <end position="50"/>
    </location>
</feature>
<name>A0A0R3S4K0_9BILA</name>
<dbReference type="AlphaFoldDB" id="A0A0R3S4K0"/>
<accession>A0A0R3S4K0</accession>
<protein>
    <submittedName>
        <fullName evidence="3">Uncharacterized protein</fullName>
    </submittedName>
</protein>
<keyword evidence="2" id="KW-1185">Reference proteome</keyword>
<evidence type="ECO:0000256" key="1">
    <source>
        <dbReference type="SAM" id="Coils"/>
    </source>
</evidence>